<reference evidence="3 4" key="1">
    <citation type="journal article" date="2015" name="Genome Biol.">
        <title>Comparative genomics of Steinernema reveals deeply conserved gene regulatory networks.</title>
        <authorList>
            <person name="Dillman A.R."/>
            <person name="Macchietto M."/>
            <person name="Porter C.F."/>
            <person name="Rogers A."/>
            <person name="Williams B."/>
            <person name="Antoshechkin I."/>
            <person name="Lee M.M."/>
            <person name="Goodwin Z."/>
            <person name="Lu X."/>
            <person name="Lewis E.E."/>
            <person name="Goodrich-Blair H."/>
            <person name="Stock S.P."/>
            <person name="Adams B.J."/>
            <person name="Sternberg P.W."/>
            <person name="Mortazavi A."/>
        </authorList>
    </citation>
    <scope>NUCLEOTIDE SEQUENCE [LARGE SCALE GENOMIC DNA]</scope>
    <source>
        <strain evidence="3 4">ALL</strain>
    </source>
</reference>
<evidence type="ECO:0000256" key="1">
    <source>
        <dbReference type="SAM" id="MobiDB-lite"/>
    </source>
</evidence>
<feature type="transmembrane region" description="Helical" evidence="2">
    <location>
        <begin position="144"/>
        <end position="172"/>
    </location>
</feature>
<name>A0A4U5N483_STECR</name>
<protein>
    <submittedName>
        <fullName evidence="3">Uncharacterized protein</fullName>
    </submittedName>
</protein>
<dbReference type="PANTHER" id="PTHR36694">
    <property type="entry name" value="PASIFLORA 1, ISOFORM A-RELATED"/>
    <property type="match status" value="1"/>
</dbReference>
<proteinExistence type="predicted"/>
<feature type="transmembrane region" description="Helical" evidence="2">
    <location>
        <begin position="78"/>
        <end position="106"/>
    </location>
</feature>
<keyword evidence="2" id="KW-0472">Membrane</keyword>
<dbReference type="AlphaFoldDB" id="A0A4U5N483"/>
<evidence type="ECO:0000256" key="2">
    <source>
        <dbReference type="SAM" id="Phobius"/>
    </source>
</evidence>
<comment type="caution">
    <text evidence="3">The sequence shown here is derived from an EMBL/GenBank/DDBJ whole genome shotgun (WGS) entry which is preliminary data.</text>
</comment>
<dbReference type="Proteomes" id="UP000298663">
    <property type="component" value="Unassembled WGS sequence"/>
</dbReference>
<sequence>MPCNPCGCWRLKDGAMSVAIWSAIFCFFQFGIFGWQMAAIKYEKDKAANTMLPDYNTYGRFEVNQYFESYYQTPAERFYIGLFVIQVICLIVSFFLLFASCALVWGVHTQSRFLIWPWFPCMISSIVMALAYCVMWWTGDVRDYWLVLTILETICAFVNIYCFVVILMYYRYMDANLEYFRRALYPPKDSYYLDTTKDTSGITYHGGPPEAYNYNQPQGYLPPYGDRRLPIYDHEPLPAKTPLPTHGVPGGGEDDWITHWVKDSQRIGLVETNSEPISPVRQDAPVMLQHARSVPSMYPEESQDRYHKRGHRSSSRRSSRRRSRSRHRSSSRHRHDSRDFSTSSISSDYTDSTRRSHRRRHRSRDRDRYTDYSGTEISEGTTECSRRHRKHRHRHEKERKKGPRQVKSRHDRDRSDRDTTLDATTENFDQQQHQGLSFPQNIIIPPSGGVLGPNGKMQPQTVGINHKITISYDQDDEQPPRFLPE</sequence>
<evidence type="ECO:0000313" key="3">
    <source>
        <dbReference type="EMBL" id="TKR77114.1"/>
    </source>
</evidence>
<feature type="region of interest" description="Disordered" evidence="1">
    <location>
        <begin position="291"/>
        <end position="420"/>
    </location>
</feature>
<evidence type="ECO:0000313" key="4">
    <source>
        <dbReference type="Proteomes" id="UP000298663"/>
    </source>
</evidence>
<dbReference type="PANTHER" id="PTHR36694:SF11">
    <property type="entry name" value="LP21121P-RELATED"/>
    <property type="match status" value="1"/>
</dbReference>
<dbReference type="OrthoDB" id="5873673at2759"/>
<feature type="transmembrane region" description="Helical" evidence="2">
    <location>
        <begin position="113"/>
        <end position="138"/>
    </location>
</feature>
<feature type="transmembrane region" description="Helical" evidence="2">
    <location>
        <begin position="18"/>
        <end position="38"/>
    </location>
</feature>
<feature type="compositionally biased region" description="Basic residues" evidence="1">
    <location>
        <begin position="386"/>
        <end position="407"/>
    </location>
</feature>
<keyword evidence="2" id="KW-1133">Transmembrane helix</keyword>
<accession>A0A4U5N483</accession>
<keyword evidence="2" id="KW-0812">Transmembrane</keyword>
<feature type="compositionally biased region" description="Low complexity" evidence="1">
    <location>
        <begin position="340"/>
        <end position="350"/>
    </location>
</feature>
<gene>
    <name evidence="3" type="ORF">L596_018144</name>
</gene>
<feature type="compositionally biased region" description="Basic and acidic residues" evidence="1">
    <location>
        <begin position="408"/>
        <end position="420"/>
    </location>
</feature>
<feature type="compositionally biased region" description="Basic residues" evidence="1">
    <location>
        <begin position="306"/>
        <end position="335"/>
    </location>
</feature>
<dbReference type="EMBL" id="AZBU02000005">
    <property type="protein sequence ID" value="TKR77114.1"/>
    <property type="molecule type" value="Genomic_DNA"/>
</dbReference>
<organism evidence="3 4">
    <name type="scientific">Steinernema carpocapsae</name>
    <name type="common">Entomopathogenic nematode</name>
    <dbReference type="NCBI Taxonomy" id="34508"/>
    <lineage>
        <taxon>Eukaryota</taxon>
        <taxon>Metazoa</taxon>
        <taxon>Ecdysozoa</taxon>
        <taxon>Nematoda</taxon>
        <taxon>Chromadorea</taxon>
        <taxon>Rhabditida</taxon>
        <taxon>Tylenchina</taxon>
        <taxon>Panagrolaimomorpha</taxon>
        <taxon>Strongyloidoidea</taxon>
        <taxon>Steinernematidae</taxon>
        <taxon>Steinernema</taxon>
    </lineage>
</organism>
<keyword evidence="4" id="KW-1185">Reference proteome</keyword>
<reference evidence="3 4" key="2">
    <citation type="journal article" date="2019" name="G3 (Bethesda)">
        <title>Hybrid Assembly of the Genome of the Entomopathogenic Nematode Steinernema carpocapsae Identifies the X-Chromosome.</title>
        <authorList>
            <person name="Serra L."/>
            <person name="Macchietto M."/>
            <person name="Macias-Munoz A."/>
            <person name="McGill C.J."/>
            <person name="Rodriguez I.M."/>
            <person name="Rodriguez B."/>
            <person name="Murad R."/>
            <person name="Mortazavi A."/>
        </authorList>
    </citation>
    <scope>NUCLEOTIDE SEQUENCE [LARGE SCALE GENOMIC DNA]</scope>
    <source>
        <strain evidence="3 4">ALL</strain>
    </source>
</reference>